<accession>A0ABR1RB90</accession>
<reference evidence="2 3" key="1">
    <citation type="submission" date="2023-01" db="EMBL/GenBank/DDBJ databases">
        <title>Analysis of 21 Apiospora genomes using comparative genomics revels a genus with tremendous synthesis potential of carbohydrate active enzymes and secondary metabolites.</title>
        <authorList>
            <person name="Sorensen T."/>
        </authorList>
    </citation>
    <scope>NUCLEOTIDE SEQUENCE [LARGE SCALE GENOMIC DNA]</scope>
    <source>
        <strain evidence="2 3">CBS 20057</strain>
    </source>
</reference>
<sequence>MVSSGSSRKGGSTRGGTDTSRTSTSVSRNTATTDEINSDRSSSNYKKMPWNDPNNKYKVDWDRFEAGHPKDRPMEHNQKKRPRPEGVSD</sequence>
<dbReference type="EMBL" id="JAQQWI010000017">
    <property type="protein sequence ID" value="KAK8006678.1"/>
    <property type="molecule type" value="Genomic_DNA"/>
</dbReference>
<feature type="compositionally biased region" description="Low complexity" evidence="1">
    <location>
        <begin position="1"/>
        <end position="33"/>
    </location>
</feature>
<comment type="caution">
    <text evidence="2">The sequence shown here is derived from an EMBL/GenBank/DDBJ whole genome shotgun (WGS) entry which is preliminary data.</text>
</comment>
<feature type="region of interest" description="Disordered" evidence="1">
    <location>
        <begin position="1"/>
        <end position="89"/>
    </location>
</feature>
<evidence type="ECO:0000256" key="1">
    <source>
        <dbReference type="SAM" id="MobiDB-lite"/>
    </source>
</evidence>
<organism evidence="2 3">
    <name type="scientific">Apiospora marii</name>
    <dbReference type="NCBI Taxonomy" id="335849"/>
    <lineage>
        <taxon>Eukaryota</taxon>
        <taxon>Fungi</taxon>
        <taxon>Dikarya</taxon>
        <taxon>Ascomycota</taxon>
        <taxon>Pezizomycotina</taxon>
        <taxon>Sordariomycetes</taxon>
        <taxon>Xylariomycetidae</taxon>
        <taxon>Amphisphaeriales</taxon>
        <taxon>Apiosporaceae</taxon>
        <taxon>Apiospora</taxon>
    </lineage>
</organism>
<proteinExistence type="predicted"/>
<dbReference type="Proteomes" id="UP001396898">
    <property type="component" value="Unassembled WGS sequence"/>
</dbReference>
<gene>
    <name evidence="2" type="ORF">PG991_012975</name>
</gene>
<feature type="compositionally biased region" description="Basic and acidic residues" evidence="1">
    <location>
        <begin position="55"/>
        <end position="89"/>
    </location>
</feature>
<evidence type="ECO:0000313" key="3">
    <source>
        <dbReference type="Proteomes" id="UP001396898"/>
    </source>
</evidence>
<evidence type="ECO:0000313" key="2">
    <source>
        <dbReference type="EMBL" id="KAK8006678.1"/>
    </source>
</evidence>
<protein>
    <submittedName>
        <fullName evidence="2">Uncharacterized protein</fullName>
    </submittedName>
</protein>
<name>A0ABR1RB90_9PEZI</name>
<keyword evidence="3" id="KW-1185">Reference proteome</keyword>